<dbReference type="GO" id="GO:0035613">
    <property type="term" value="F:RNA stem-loop binding"/>
    <property type="evidence" value="ECO:0007669"/>
    <property type="project" value="TreeGrafter"/>
</dbReference>
<dbReference type="EMBL" id="QRBI01000360">
    <property type="protein sequence ID" value="RMB88025.1"/>
    <property type="molecule type" value="Genomic_DNA"/>
</dbReference>
<dbReference type="OrthoDB" id="9950135at2759"/>
<keyword evidence="5" id="KW-0255">Endonuclease</keyword>
<evidence type="ECO:0000259" key="13">
    <source>
        <dbReference type="PROSITE" id="PS51027"/>
    </source>
</evidence>
<organism evidence="14 15">
    <name type="scientific">Hirundo rustica rustica</name>
    <dbReference type="NCBI Taxonomy" id="333673"/>
    <lineage>
        <taxon>Eukaryota</taxon>
        <taxon>Metazoa</taxon>
        <taxon>Chordata</taxon>
        <taxon>Craniata</taxon>
        <taxon>Vertebrata</taxon>
        <taxon>Euteleostomi</taxon>
        <taxon>Archelosauria</taxon>
        <taxon>Archosauria</taxon>
        <taxon>Dinosauria</taxon>
        <taxon>Saurischia</taxon>
        <taxon>Theropoda</taxon>
        <taxon>Coelurosauria</taxon>
        <taxon>Aves</taxon>
        <taxon>Neognathae</taxon>
        <taxon>Neoaves</taxon>
        <taxon>Telluraves</taxon>
        <taxon>Australaves</taxon>
        <taxon>Passeriformes</taxon>
        <taxon>Sylvioidea</taxon>
        <taxon>Hirundinidae</taxon>
        <taxon>Hirundo</taxon>
    </lineage>
</organism>
<keyword evidence="2" id="KW-0548">Nucleotidyltransferase</keyword>
<evidence type="ECO:0000256" key="2">
    <source>
        <dbReference type="ARBA" id="ARBA00022695"/>
    </source>
</evidence>
<dbReference type="GO" id="GO:0016787">
    <property type="term" value="F:hydrolase activity"/>
    <property type="evidence" value="ECO:0007669"/>
    <property type="project" value="UniProtKB-KW"/>
</dbReference>
<protein>
    <submittedName>
        <fullName evidence="14">Uncharacterized protein</fullName>
    </submittedName>
</protein>
<feature type="DNA-binding region" description="Integrase-type" evidence="10">
    <location>
        <begin position="343"/>
        <end position="390"/>
    </location>
</feature>
<accession>A0A3M0IGZ1</accession>
<dbReference type="PANTHER" id="PTHR41694:SF3">
    <property type="entry name" value="RNA-DIRECTED DNA POLYMERASE-RELATED"/>
    <property type="match status" value="1"/>
</dbReference>
<dbReference type="InterPro" id="IPR012337">
    <property type="entry name" value="RNaseH-like_sf"/>
</dbReference>
<dbReference type="PROSITE" id="PS50994">
    <property type="entry name" value="INTEGRASE"/>
    <property type="match status" value="1"/>
</dbReference>
<dbReference type="PROSITE" id="PS51027">
    <property type="entry name" value="INTEGRASE_DBD"/>
    <property type="match status" value="1"/>
</dbReference>
<keyword evidence="9" id="KW-0238">DNA-binding</keyword>
<feature type="region of interest" description="Disordered" evidence="11">
    <location>
        <begin position="301"/>
        <end position="329"/>
    </location>
</feature>
<evidence type="ECO:0000256" key="3">
    <source>
        <dbReference type="ARBA" id="ARBA00022722"/>
    </source>
</evidence>
<dbReference type="GO" id="GO:0003964">
    <property type="term" value="F:RNA-directed DNA polymerase activity"/>
    <property type="evidence" value="ECO:0007669"/>
    <property type="project" value="UniProtKB-KW"/>
</dbReference>
<evidence type="ECO:0000256" key="11">
    <source>
        <dbReference type="SAM" id="MobiDB-lite"/>
    </source>
</evidence>
<reference evidence="14 15" key="1">
    <citation type="submission" date="2018-07" db="EMBL/GenBank/DDBJ databases">
        <title>A high quality draft genome assembly of the barn swallow (H. rustica rustica).</title>
        <authorList>
            <person name="Formenti G."/>
            <person name="Chiara M."/>
            <person name="Poveda L."/>
            <person name="Francoijs K.-J."/>
            <person name="Bonisoli-Alquati A."/>
            <person name="Canova L."/>
            <person name="Gianfranceschi L."/>
            <person name="Horner D.S."/>
            <person name="Saino N."/>
        </authorList>
    </citation>
    <scope>NUCLEOTIDE SEQUENCE [LARGE SCALE GENOMIC DNA]</scope>
    <source>
        <strain evidence="14">Chelidonia</strain>
        <tissue evidence="14">Blood</tissue>
    </source>
</reference>
<feature type="domain" description="Integrase-type" evidence="13">
    <location>
        <begin position="343"/>
        <end position="390"/>
    </location>
</feature>
<dbReference type="InterPro" id="IPR001584">
    <property type="entry name" value="Integrase_cat-core"/>
</dbReference>
<evidence type="ECO:0000256" key="6">
    <source>
        <dbReference type="ARBA" id="ARBA00022801"/>
    </source>
</evidence>
<dbReference type="Gene3D" id="3.30.420.10">
    <property type="entry name" value="Ribonuclease H-like superfamily/Ribonuclease H"/>
    <property type="match status" value="2"/>
</dbReference>
<sequence length="409" mass="46322">MVANALWGWLEKWKKANWQRRGKPIWAADEWKDIATRVEKLPVKVRHVDAHVPKSRANEEHRNNEQVIHDCETCAAIKQAKRVKPLWYGGRWSKYKYGEAWQIDYITLPQTRQGKRYVLTMVEATTGWLETYPVPHATARNTILGLEKQVLWRHGTPERIESDNGTHFKNSLINNWAREHGIEWVYHIPYHAPASGKIERYNGLLKTTLKALGGGSFKNWEQHLAKATWLVNTRGSTNRAGPAQSESLHTVDGEKVPVVHVRGLLGKTVWINSASSTEDPIRGIVFAQGPGCTWKGVAEKLRDAQQSPVSAPQEKEKETKQEPTPPIVRHFSNSTRAKLKENPLVFVRNPETGQIEGPFKLITWGKGYACVSTAVGPKWLAARNVKPYRVHTQAEADPKTGEREVATQT</sequence>
<dbReference type="InterPro" id="IPR036862">
    <property type="entry name" value="Integrase_C_dom_sf_retrovir"/>
</dbReference>
<dbReference type="Proteomes" id="UP000269221">
    <property type="component" value="Unassembled WGS sequence"/>
</dbReference>
<evidence type="ECO:0000256" key="10">
    <source>
        <dbReference type="PROSITE-ProRule" id="PRU00506"/>
    </source>
</evidence>
<keyword evidence="3" id="KW-0540">Nuclease</keyword>
<keyword evidence="7" id="KW-0229">DNA integration</keyword>
<dbReference type="InterPro" id="IPR036397">
    <property type="entry name" value="RNaseH_sf"/>
</dbReference>
<dbReference type="SUPFAM" id="SSF50122">
    <property type="entry name" value="DNA-binding domain of retroviral integrase"/>
    <property type="match status" value="1"/>
</dbReference>
<keyword evidence="1" id="KW-0808">Transferase</keyword>
<dbReference type="GO" id="GO:0003677">
    <property type="term" value="F:DNA binding"/>
    <property type="evidence" value="ECO:0007669"/>
    <property type="project" value="UniProtKB-KW"/>
</dbReference>
<evidence type="ECO:0000256" key="9">
    <source>
        <dbReference type="ARBA" id="ARBA00023125"/>
    </source>
</evidence>
<name>A0A3M0IGZ1_HIRRU</name>
<dbReference type="SUPFAM" id="SSF53098">
    <property type="entry name" value="Ribonuclease H-like"/>
    <property type="match status" value="2"/>
</dbReference>
<dbReference type="InterPro" id="IPR001037">
    <property type="entry name" value="Integrase_C_retrovir"/>
</dbReference>
<evidence type="ECO:0000256" key="7">
    <source>
        <dbReference type="ARBA" id="ARBA00022908"/>
    </source>
</evidence>
<dbReference type="GO" id="GO:0004519">
    <property type="term" value="F:endonuclease activity"/>
    <property type="evidence" value="ECO:0007669"/>
    <property type="project" value="UniProtKB-KW"/>
</dbReference>
<dbReference type="Pfam" id="PF00665">
    <property type="entry name" value="rve"/>
    <property type="match status" value="1"/>
</dbReference>
<evidence type="ECO:0000259" key="12">
    <source>
        <dbReference type="PROSITE" id="PS50994"/>
    </source>
</evidence>
<evidence type="ECO:0000313" key="14">
    <source>
        <dbReference type="EMBL" id="RMB88025.1"/>
    </source>
</evidence>
<proteinExistence type="predicted"/>
<dbReference type="GO" id="GO:0015074">
    <property type="term" value="P:DNA integration"/>
    <property type="evidence" value="ECO:0007669"/>
    <property type="project" value="UniProtKB-KW"/>
</dbReference>
<dbReference type="PANTHER" id="PTHR41694">
    <property type="entry name" value="ENDOGENOUS RETROVIRUS GROUP K MEMBER POL PROTEIN"/>
    <property type="match status" value="1"/>
</dbReference>
<dbReference type="GO" id="GO:0046872">
    <property type="term" value="F:metal ion binding"/>
    <property type="evidence" value="ECO:0007669"/>
    <property type="project" value="UniProtKB-KW"/>
</dbReference>
<keyword evidence="15" id="KW-1185">Reference proteome</keyword>
<evidence type="ECO:0000256" key="8">
    <source>
        <dbReference type="ARBA" id="ARBA00022918"/>
    </source>
</evidence>
<comment type="caution">
    <text evidence="14">The sequence shown here is derived from an EMBL/GenBank/DDBJ whole genome shotgun (WGS) entry which is preliminary data.</text>
</comment>
<keyword evidence="4" id="KW-0479">Metal-binding</keyword>
<keyword evidence="6" id="KW-0378">Hydrolase</keyword>
<dbReference type="AlphaFoldDB" id="A0A3M0IGZ1"/>
<dbReference type="Pfam" id="PF00552">
    <property type="entry name" value="IN_DBD_C"/>
    <property type="match status" value="1"/>
</dbReference>
<evidence type="ECO:0000256" key="1">
    <source>
        <dbReference type="ARBA" id="ARBA00022679"/>
    </source>
</evidence>
<evidence type="ECO:0000313" key="15">
    <source>
        <dbReference type="Proteomes" id="UP000269221"/>
    </source>
</evidence>
<gene>
    <name evidence="14" type="ORF">DUI87_35612</name>
</gene>
<evidence type="ECO:0000256" key="4">
    <source>
        <dbReference type="ARBA" id="ARBA00022723"/>
    </source>
</evidence>
<feature type="domain" description="Integrase catalytic" evidence="12">
    <location>
        <begin position="81"/>
        <end position="252"/>
    </location>
</feature>
<keyword evidence="8" id="KW-0695">RNA-directed DNA polymerase</keyword>
<evidence type="ECO:0000256" key="5">
    <source>
        <dbReference type="ARBA" id="ARBA00022759"/>
    </source>
</evidence>
<dbReference type="Gene3D" id="2.30.30.10">
    <property type="entry name" value="Integrase, C-terminal domain superfamily, retroviral"/>
    <property type="match status" value="1"/>
</dbReference>